<dbReference type="EMBL" id="CVMT01000001">
    <property type="protein sequence ID" value="CRG83771.1"/>
    <property type="molecule type" value="Genomic_DNA"/>
</dbReference>
<dbReference type="InterPro" id="IPR007867">
    <property type="entry name" value="GMC_OxRtase_C"/>
</dbReference>
<keyword evidence="3" id="KW-0274">FAD</keyword>
<dbReference type="PANTHER" id="PTHR11552:SF123">
    <property type="entry name" value="GMC OXIDOREDUCTASE (AFU_ORTHOLOGUE AFUA_2G01770)-RELATED"/>
    <property type="match status" value="1"/>
</dbReference>
<dbReference type="STRING" id="28573.A0A0U1LNQ7"/>
<feature type="domain" description="Glucose-methanol-choline oxidoreductase N-terminal" evidence="4">
    <location>
        <begin position="264"/>
        <end position="278"/>
    </location>
</feature>
<dbReference type="GO" id="GO:0050660">
    <property type="term" value="F:flavin adenine dinucleotide binding"/>
    <property type="evidence" value="ECO:0007669"/>
    <property type="project" value="InterPro"/>
</dbReference>
<evidence type="ECO:0000256" key="2">
    <source>
        <dbReference type="PIRSR" id="PIRSR000137-1"/>
    </source>
</evidence>
<dbReference type="PANTHER" id="PTHR11552">
    <property type="entry name" value="GLUCOSE-METHANOL-CHOLINE GMC OXIDOREDUCTASE"/>
    <property type="match status" value="1"/>
</dbReference>
<dbReference type="PIRSF" id="PIRSF000137">
    <property type="entry name" value="Alcohol_oxidase"/>
    <property type="match status" value="1"/>
</dbReference>
<dbReference type="InterPro" id="IPR036188">
    <property type="entry name" value="FAD/NAD-bd_sf"/>
</dbReference>
<evidence type="ECO:0000259" key="4">
    <source>
        <dbReference type="PROSITE" id="PS00624"/>
    </source>
</evidence>
<evidence type="ECO:0000256" key="3">
    <source>
        <dbReference type="PIRSR" id="PIRSR000137-2"/>
    </source>
</evidence>
<dbReference type="SUPFAM" id="SSF51905">
    <property type="entry name" value="FAD/NAD(P)-binding domain"/>
    <property type="match status" value="1"/>
</dbReference>
<feature type="binding site" evidence="3">
    <location>
        <position position="220"/>
    </location>
    <ligand>
        <name>FAD</name>
        <dbReference type="ChEBI" id="CHEBI:57692"/>
    </ligand>
</feature>
<name>A0A0U1LNQ7_TALIS</name>
<organism evidence="5 6">
    <name type="scientific">Talaromyces islandicus</name>
    <name type="common">Penicillium islandicum</name>
    <dbReference type="NCBI Taxonomy" id="28573"/>
    <lineage>
        <taxon>Eukaryota</taxon>
        <taxon>Fungi</taxon>
        <taxon>Dikarya</taxon>
        <taxon>Ascomycota</taxon>
        <taxon>Pezizomycotina</taxon>
        <taxon>Eurotiomycetes</taxon>
        <taxon>Eurotiomycetidae</taxon>
        <taxon>Eurotiales</taxon>
        <taxon>Trichocomaceae</taxon>
        <taxon>Talaromyces</taxon>
        <taxon>Talaromyces sect. Islandici</taxon>
    </lineage>
</organism>
<reference evidence="5 6" key="1">
    <citation type="submission" date="2015-04" db="EMBL/GenBank/DDBJ databases">
        <authorList>
            <person name="Syromyatnikov M.Y."/>
            <person name="Popov V.N."/>
        </authorList>
    </citation>
    <scope>NUCLEOTIDE SEQUENCE [LARGE SCALE GENOMIC DNA]</scope>
    <source>
        <strain evidence="5">WF-38-12</strain>
    </source>
</reference>
<dbReference type="GO" id="GO:0016614">
    <property type="term" value="F:oxidoreductase activity, acting on CH-OH group of donors"/>
    <property type="evidence" value="ECO:0007669"/>
    <property type="project" value="InterPro"/>
</dbReference>
<dbReference type="OrthoDB" id="269227at2759"/>
<feature type="active site" description="Proton acceptor" evidence="2">
    <location>
        <position position="538"/>
    </location>
</feature>
<dbReference type="InterPro" id="IPR000172">
    <property type="entry name" value="GMC_OxRdtase_N"/>
</dbReference>
<dbReference type="Pfam" id="PF05199">
    <property type="entry name" value="GMC_oxred_C"/>
    <property type="match status" value="1"/>
</dbReference>
<dbReference type="Proteomes" id="UP000054383">
    <property type="component" value="Unassembled WGS sequence"/>
</dbReference>
<proteinExistence type="inferred from homology"/>
<evidence type="ECO:0000313" key="5">
    <source>
        <dbReference type="EMBL" id="CRG83771.1"/>
    </source>
</evidence>
<evidence type="ECO:0000256" key="1">
    <source>
        <dbReference type="ARBA" id="ARBA00010790"/>
    </source>
</evidence>
<evidence type="ECO:0000313" key="6">
    <source>
        <dbReference type="Proteomes" id="UP000054383"/>
    </source>
</evidence>
<dbReference type="Pfam" id="PF00732">
    <property type="entry name" value="GMC_oxred_N"/>
    <property type="match status" value="1"/>
</dbReference>
<dbReference type="Gene3D" id="3.50.50.60">
    <property type="entry name" value="FAD/NAD(P)-binding domain"/>
    <property type="match status" value="1"/>
</dbReference>
<accession>A0A0U1LNQ7</accession>
<dbReference type="PROSITE" id="PS00624">
    <property type="entry name" value="GMC_OXRED_2"/>
    <property type="match status" value="1"/>
</dbReference>
<dbReference type="Gene3D" id="3.30.560.10">
    <property type="entry name" value="Glucose Oxidase, domain 3"/>
    <property type="match status" value="1"/>
</dbReference>
<keyword evidence="3" id="KW-0285">Flavoprotein</keyword>
<sequence length="558" mass="61139">MSVDTFDFIIVGGGLAGSALASRLQQGSPSLSILIIEAGADVSGRTDVLDGSQWLSLLGSDLDWAYNTVPQRHVNDRILLNHAGKALGGGSVTNAGVWTRGDKENYDKWAELVDDPRWGYTGLLPYFRKVETYHDPNGNPKTQGFYGPIKTESSADRHYPLHEQVKKAWADIGIPYKPSMNDGNPVGLGQLIENRVDGVRQISSLAYDLKNIKVLTNTLVKRVVVSDNNGRKIATGVELAESNKDEKISNRIITARREVVVSAGAYRSPQVLMLSGLGPKEELQRLGIETFVDLPDVGRHLRDHCYINQWWKLKEPEKGLALGSPAFNDPAFFKGLPIDFLATNQVPKEGLLKAIATDYEEAGIDADPKLHELFSQKGHIEIFFMYVGLNQGDPVVVPDGINVTTATILLLPTSKGSIRLADTNPKTAPVIDPNYLATEVDRYILREGVRQVHKVLCDTEIGKSMIASETIESDGRPVTSDSTDEELDDLIRRRLLTMFHPLGSVSMGKVVDSELRVKGVDRLRVVDASVIPLPISGHIQSGVYAIAEQAADMILASF</sequence>
<protein>
    <submittedName>
        <fullName evidence="5">Putative GMC-type oxidoreductase Mb1310</fullName>
    </submittedName>
</protein>
<dbReference type="InterPro" id="IPR012132">
    <property type="entry name" value="GMC_OxRdtase"/>
</dbReference>
<feature type="binding site" evidence="3">
    <location>
        <begin position="94"/>
        <end position="97"/>
    </location>
    <ligand>
        <name>FAD</name>
        <dbReference type="ChEBI" id="CHEBI:57692"/>
    </ligand>
</feature>
<comment type="cofactor">
    <cofactor evidence="3">
        <name>FAD</name>
        <dbReference type="ChEBI" id="CHEBI:57692"/>
    </cofactor>
</comment>
<feature type="active site" description="Proton donor" evidence="2">
    <location>
        <position position="500"/>
    </location>
</feature>
<keyword evidence="6" id="KW-1185">Reference proteome</keyword>
<dbReference type="AlphaFoldDB" id="A0A0U1LNQ7"/>
<comment type="similarity">
    <text evidence="1">Belongs to the GMC oxidoreductase family.</text>
</comment>
<dbReference type="SUPFAM" id="SSF54373">
    <property type="entry name" value="FAD-linked reductases, C-terminal domain"/>
    <property type="match status" value="1"/>
</dbReference>
<dbReference type="OMA" id="LATIWHI"/>
<gene>
    <name evidence="5" type="ORF">PISL3812_01127</name>
</gene>